<reference evidence="1" key="1">
    <citation type="submission" date="2017-08" db="EMBL/GenBank/DDBJ databases">
        <authorList>
            <person name="Polle J.E."/>
            <person name="Barry K."/>
            <person name="Cushman J."/>
            <person name="Schmutz J."/>
            <person name="Tran D."/>
            <person name="Hathwaick L.T."/>
            <person name="Yim W.C."/>
            <person name="Jenkins J."/>
            <person name="Mckie-Krisberg Z.M."/>
            <person name="Prochnik S."/>
            <person name="Lindquist E."/>
            <person name="Dockter R.B."/>
            <person name="Adam C."/>
            <person name="Molina H."/>
            <person name="Bunkerborg J."/>
            <person name="Jin E."/>
            <person name="Buchheim M."/>
            <person name="Magnuson J."/>
        </authorList>
    </citation>
    <scope>NUCLEOTIDE SEQUENCE</scope>
    <source>
        <strain evidence="1">CCAP 19/18</strain>
    </source>
</reference>
<dbReference type="Proteomes" id="UP000815325">
    <property type="component" value="Unassembled WGS sequence"/>
</dbReference>
<sequence>MAPISCLMLVIVECEAGMYGLPELFELQEGEHNVPLDNMPQRIRPLERKAELLLCGLLCNLTALESVKVMWDLTAIFSNMSDYLGSDLKLPHVRELRLRWKKGLLAQDFAMLHKIRPHWERVCISSGTRKKLYVRMRQGCDDENELTVLCKTCGGKSEMLTFDAAQLCLD</sequence>
<gene>
    <name evidence="1" type="ORF">DUNSADRAFT_2926</name>
</gene>
<comment type="caution">
    <text evidence="1">The sequence shown here is derived from an EMBL/GenBank/DDBJ whole genome shotgun (WGS) entry which is preliminary data.</text>
</comment>
<evidence type="ECO:0000313" key="2">
    <source>
        <dbReference type="Proteomes" id="UP000815325"/>
    </source>
</evidence>
<keyword evidence="2" id="KW-1185">Reference proteome</keyword>
<organism evidence="1 2">
    <name type="scientific">Dunaliella salina</name>
    <name type="common">Green alga</name>
    <name type="synonym">Protococcus salinus</name>
    <dbReference type="NCBI Taxonomy" id="3046"/>
    <lineage>
        <taxon>Eukaryota</taxon>
        <taxon>Viridiplantae</taxon>
        <taxon>Chlorophyta</taxon>
        <taxon>core chlorophytes</taxon>
        <taxon>Chlorophyceae</taxon>
        <taxon>CS clade</taxon>
        <taxon>Chlamydomonadales</taxon>
        <taxon>Dunaliellaceae</taxon>
        <taxon>Dunaliella</taxon>
    </lineage>
</organism>
<proteinExistence type="predicted"/>
<evidence type="ECO:0000313" key="1">
    <source>
        <dbReference type="EMBL" id="KAF5838390.1"/>
    </source>
</evidence>
<dbReference type="EMBL" id="MU069580">
    <property type="protein sequence ID" value="KAF5838390.1"/>
    <property type="molecule type" value="Genomic_DNA"/>
</dbReference>
<accession>A0ABQ7GUU6</accession>
<name>A0ABQ7GUU6_DUNSA</name>
<protein>
    <recommendedName>
        <fullName evidence="3">Encoded protein</fullName>
    </recommendedName>
</protein>
<evidence type="ECO:0008006" key="3">
    <source>
        <dbReference type="Google" id="ProtNLM"/>
    </source>
</evidence>